<dbReference type="PANTHER" id="PTHR30146">
    <property type="entry name" value="LACI-RELATED TRANSCRIPTIONAL REPRESSOR"/>
    <property type="match status" value="1"/>
</dbReference>
<dbReference type="CDD" id="cd01392">
    <property type="entry name" value="HTH_LacI"/>
    <property type="match status" value="1"/>
</dbReference>
<dbReference type="SMART" id="SM00354">
    <property type="entry name" value="HTH_LACI"/>
    <property type="match status" value="1"/>
</dbReference>
<reference evidence="5 6" key="1">
    <citation type="submission" date="2024-01" db="EMBL/GenBank/DDBJ databases">
        <title>Multi-omics insights into the function and evolution of sodium benzoate biodegradation pathways in Benzoatithermus flavus gen. nov., sp. nov. from hot spring.</title>
        <authorList>
            <person name="Hu C.-J."/>
            <person name="Li W.-J."/>
        </authorList>
    </citation>
    <scope>NUCLEOTIDE SEQUENCE [LARGE SCALE GENOMIC DNA]</scope>
    <source>
        <strain evidence="5 6">SYSU G07066</strain>
    </source>
</reference>
<gene>
    <name evidence="5" type="ORF">U1T56_08495</name>
</gene>
<organism evidence="5 6">
    <name type="scientific">Benzoatithermus flavus</name>
    <dbReference type="NCBI Taxonomy" id="3108223"/>
    <lineage>
        <taxon>Bacteria</taxon>
        <taxon>Pseudomonadati</taxon>
        <taxon>Pseudomonadota</taxon>
        <taxon>Alphaproteobacteria</taxon>
        <taxon>Geminicoccales</taxon>
        <taxon>Geminicoccaceae</taxon>
        <taxon>Benzoatithermus</taxon>
    </lineage>
</organism>
<name>A0ABU8XS33_9PROT</name>
<dbReference type="PROSITE" id="PS50932">
    <property type="entry name" value="HTH_LACI_2"/>
    <property type="match status" value="1"/>
</dbReference>
<keyword evidence="3" id="KW-0804">Transcription</keyword>
<dbReference type="InterPro" id="IPR000843">
    <property type="entry name" value="HTH_LacI"/>
</dbReference>
<evidence type="ECO:0000256" key="3">
    <source>
        <dbReference type="ARBA" id="ARBA00023163"/>
    </source>
</evidence>
<dbReference type="CDD" id="cd06307">
    <property type="entry name" value="PBP1_sugar_binding"/>
    <property type="match status" value="1"/>
</dbReference>
<evidence type="ECO:0000313" key="5">
    <source>
        <dbReference type="EMBL" id="MEK0083189.1"/>
    </source>
</evidence>
<sequence length="338" mass="36537">MPNGRNKAGLQDVARLAGVGIATVDRVLNERGNVSPATARRVIEAARQLDLKRVLPRPYVRRIRIEALLAKPDPPFLLRLTRGFNTIAATLDRAVILQRTILADAEPAAVAARLRGSMADAVILYGEDHPDVAAAVDELAASGRPVVSMVTDLARARGRLAYVGIDNVKAGRTAGFLAARLSRRQGPVLVLTNSTGFRAHLDRIEGFRTGLAREAPEMPIAAVLESHDEDDRAARLVKKALADHPGVVALYNTGGAVAAVAAVLRRWRQPGELVYIGHELSPENAELLREGVLTIAIDQAFELQARRAVEILLHRLGCLDWPPAAAEVPFTLHTRENA</sequence>
<dbReference type="InterPro" id="IPR025997">
    <property type="entry name" value="SBP_2_dom"/>
</dbReference>
<evidence type="ECO:0000313" key="6">
    <source>
        <dbReference type="Proteomes" id="UP001375743"/>
    </source>
</evidence>
<dbReference type="SUPFAM" id="SSF47413">
    <property type="entry name" value="lambda repressor-like DNA-binding domains"/>
    <property type="match status" value="1"/>
</dbReference>
<dbReference type="Gene3D" id="1.10.260.40">
    <property type="entry name" value="lambda repressor-like DNA-binding domains"/>
    <property type="match status" value="1"/>
</dbReference>
<dbReference type="SUPFAM" id="SSF53822">
    <property type="entry name" value="Periplasmic binding protein-like I"/>
    <property type="match status" value="1"/>
</dbReference>
<dbReference type="Pfam" id="PF13407">
    <property type="entry name" value="Peripla_BP_4"/>
    <property type="match status" value="1"/>
</dbReference>
<dbReference type="Pfam" id="PF00356">
    <property type="entry name" value="LacI"/>
    <property type="match status" value="1"/>
</dbReference>
<comment type="caution">
    <text evidence="5">The sequence shown here is derived from an EMBL/GenBank/DDBJ whole genome shotgun (WGS) entry which is preliminary data.</text>
</comment>
<feature type="domain" description="HTH lacI-type" evidence="4">
    <location>
        <begin position="8"/>
        <end position="65"/>
    </location>
</feature>
<proteinExistence type="predicted"/>
<accession>A0ABU8XS33</accession>
<dbReference type="PANTHER" id="PTHR30146:SF152">
    <property type="entry name" value="TRANSCRIPTIONAL REGULATORY PROTEIN"/>
    <property type="match status" value="1"/>
</dbReference>
<dbReference type="Proteomes" id="UP001375743">
    <property type="component" value="Unassembled WGS sequence"/>
</dbReference>
<evidence type="ECO:0000256" key="2">
    <source>
        <dbReference type="ARBA" id="ARBA00023125"/>
    </source>
</evidence>
<evidence type="ECO:0000259" key="4">
    <source>
        <dbReference type="PROSITE" id="PS50932"/>
    </source>
</evidence>
<keyword evidence="1" id="KW-0805">Transcription regulation</keyword>
<dbReference type="RefSeq" id="WP_418159031.1">
    <property type="nucleotide sequence ID" value="NZ_JBBLZC010000006.1"/>
</dbReference>
<dbReference type="Gene3D" id="3.40.50.2300">
    <property type="match status" value="2"/>
</dbReference>
<dbReference type="InterPro" id="IPR028082">
    <property type="entry name" value="Peripla_BP_I"/>
</dbReference>
<dbReference type="EMBL" id="JBBLZC010000006">
    <property type="protein sequence ID" value="MEK0083189.1"/>
    <property type="molecule type" value="Genomic_DNA"/>
</dbReference>
<keyword evidence="2 5" id="KW-0238">DNA-binding</keyword>
<dbReference type="InterPro" id="IPR010982">
    <property type="entry name" value="Lambda_DNA-bd_dom_sf"/>
</dbReference>
<evidence type="ECO:0000256" key="1">
    <source>
        <dbReference type="ARBA" id="ARBA00023015"/>
    </source>
</evidence>
<protein>
    <submittedName>
        <fullName evidence="5">LacI family DNA-binding transcriptional regulator</fullName>
    </submittedName>
</protein>
<dbReference type="PROSITE" id="PS00356">
    <property type="entry name" value="HTH_LACI_1"/>
    <property type="match status" value="1"/>
</dbReference>
<keyword evidence="6" id="KW-1185">Reference proteome</keyword>
<dbReference type="GO" id="GO:0003677">
    <property type="term" value="F:DNA binding"/>
    <property type="evidence" value="ECO:0007669"/>
    <property type="project" value="UniProtKB-KW"/>
</dbReference>